<dbReference type="EMBL" id="JAYLLN010000046">
    <property type="protein sequence ID" value="MEI5986164.1"/>
    <property type="molecule type" value="Genomic_DNA"/>
</dbReference>
<keyword evidence="1" id="KW-0472">Membrane</keyword>
<evidence type="ECO:0000256" key="1">
    <source>
        <dbReference type="SAM" id="Phobius"/>
    </source>
</evidence>
<protein>
    <submittedName>
        <fullName evidence="2">Uncharacterized protein</fullName>
    </submittedName>
</protein>
<comment type="caution">
    <text evidence="2">The sequence shown here is derived from an EMBL/GenBank/DDBJ whole genome shotgun (WGS) entry which is preliminary data.</text>
</comment>
<feature type="transmembrane region" description="Helical" evidence="1">
    <location>
        <begin position="7"/>
        <end position="24"/>
    </location>
</feature>
<sequence length="103" mass="12497">MIFNIQLLLGWMLYLQSPMVAYFFKEIPKSIKLREVRFFGLEHVTMMSISIVWMNICSFQIKKYIDSKKGFSFLWKRYIWICLFILASIPWSFSPLTSRPNWR</sequence>
<keyword evidence="1" id="KW-0812">Transmembrane</keyword>
<reference evidence="2 3" key="1">
    <citation type="submission" date="2024-01" db="EMBL/GenBank/DDBJ databases">
        <title>Sphingobacterium tenebrionis sp. nov., a novel endophyte isolated from tenebrio molitor intestines.</title>
        <authorList>
            <person name="Zhang C."/>
        </authorList>
    </citation>
    <scope>NUCLEOTIDE SEQUENCE [LARGE SCALE GENOMIC DNA]</scope>
    <source>
        <strain evidence="2 3">PU5-4</strain>
    </source>
</reference>
<feature type="transmembrane region" description="Helical" evidence="1">
    <location>
        <begin position="73"/>
        <end position="93"/>
    </location>
</feature>
<keyword evidence="3" id="KW-1185">Reference proteome</keyword>
<feature type="transmembrane region" description="Helical" evidence="1">
    <location>
        <begin position="44"/>
        <end position="61"/>
    </location>
</feature>
<name>A0ABU8I9Q4_9SPHI</name>
<accession>A0ABU8I9Q4</accession>
<gene>
    <name evidence="2" type="ORF">VJ786_14770</name>
</gene>
<organism evidence="2 3">
    <name type="scientific">Sphingobacterium tenebrionis</name>
    <dbReference type="NCBI Taxonomy" id="3111775"/>
    <lineage>
        <taxon>Bacteria</taxon>
        <taxon>Pseudomonadati</taxon>
        <taxon>Bacteroidota</taxon>
        <taxon>Sphingobacteriia</taxon>
        <taxon>Sphingobacteriales</taxon>
        <taxon>Sphingobacteriaceae</taxon>
        <taxon>Sphingobacterium</taxon>
    </lineage>
</organism>
<evidence type="ECO:0000313" key="2">
    <source>
        <dbReference type="EMBL" id="MEI5986164.1"/>
    </source>
</evidence>
<proteinExistence type="predicted"/>
<dbReference type="RefSeq" id="WP_144038147.1">
    <property type="nucleotide sequence ID" value="NZ_JAYLLN010000046.1"/>
</dbReference>
<dbReference type="Proteomes" id="UP001363035">
    <property type="component" value="Unassembled WGS sequence"/>
</dbReference>
<keyword evidence="1" id="KW-1133">Transmembrane helix</keyword>
<evidence type="ECO:0000313" key="3">
    <source>
        <dbReference type="Proteomes" id="UP001363035"/>
    </source>
</evidence>